<dbReference type="SUPFAM" id="SSF53383">
    <property type="entry name" value="PLP-dependent transferases"/>
    <property type="match status" value="1"/>
</dbReference>
<evidence type="ECO:0000313" key="6">
    <source>
        <dbReference type="EMBL" id="AJH02002.1"/>
    </source>
</evidence>
<comment type="similarity">
    <text evidence="2 5">Belongs to the DegT/DnrJ/EryC1 family.</text>
</comment>
<dbReference type="GO" id="GO:0000271">
    <property type="term" value="P:polysaccharide biosynthetic process"/>
    <property type="evidence" value="ECO:0007669"/>
    <property type="project" value="TreeGrafter"/>
</dbReference>
<evidence type="ECO:0000256" key="3">
    <source>
        <dbReference type="PIRSR" id="PIRSR000390-1"/>
    </source>
</evidence>
<proteinExistence type="inferred from homology"/>
<dbReference type="GO" id="GO:0030170">
    <property type="term" value="F:pyridoxal phosphate binding"/>
    <property type="evidence" value="ECO:0007669"/>
    <property type="project" value="UniProtKB-ARBA"/>
</dbReference>
<evidence type="ECO:0000256" key="1">
    <source>
        <dbReference type="ARBA" id="ARBA00022898"/>
    </source>
</evidence>
<feature type="active site" description="Proton acceptor" evidence="3">
    <location>
        <position position="186"/>
    </location>
</feature>
<gene>
    <name evidence="6" type="ORF">LF65_05487</name>
</gene>
<dbReference type="InterPro" id="IPR015421">
    <property type="entry name" value="PyrdxlP-dep_Trfase_major"/>
</dbReference>
<dbReference type="KEGG" id="cbei:LF65_05487"/>
<dbReference type="FunFam" id="3.40.640.10:FF:000089">
    <property type="entry name" value="Aminotransferase, DegT/DnrJ/EryC1/StrS family"/>
    <property type="match status" value="1"/>
</dbReference>
<dbReference type="InterPro" id="IPR015424">
    <property type="entry name" value="PyrdxlP-dep_Trfase"/>
</dbReference>
<dbReference type="PANTHER" id="PTHR30244">
    <property type="entry name" value="TRANSAMINASE"/>
    <property type="match status" value="1"/>
</dbReference>
<dbReference type="AlphaFoldDB" id="A0A0B5QUU3"/>
<keyword evidence="1 4" id="KW-0663">Pyridoxal phosphate</keyword>
<dbReference type="CDD" id="cd00616">
    <property type="entry name" value="AHBA_syn"/>
    <property type="match status" value="1"/>
</dbReference>
<evidence type="ECO:0000313" key="7">
    <source>
        <dbReference type="Proteomes" id="UP000031866"/>
    </source>
</evidence>
<dbReference type="OrthoDB" id="9810913at2"/>
<dbReference type="GO" id="GO:0008483">
    <property type="term" value="F:transaminase activity"/>
    <property type="evidence" value="ECO:0007669"/>
    <property type="project" value="TreeGrafter"/>
</dbReference>
<sequence>MNIPLIDLKAQYKSIAEDLDRVTKEVLSSANYIMGKNVIEFEREFAEYIGVKHAISVANGTDALVIALKSLGIGNGDEVITSTFTYFASAEAISAVGATPVFVDVEKETFNIDPTKIEEKITNKTKAIIPVHIFGQCAKMDEINEIAKKHNLKIVEDAAQASGSKYKGKMAGTLGDAACFSFFPTKNLSCAGDGGMIVTNDDNIATIAKALRTHGSGETGQKAYNLLNNINDEIETSKDGDDTVYNALKYYNYLIGFNSRLDAIQAAILRVKLPHLDDWNSRRREVAQIYNEKLKDSNVVVPTVDEENETIYHQYVLQCENREDMINKLKENGIATGVYYPVPLHLQKVYKDLGYKEGDMPVAEYLSHRTFAIPVYPELTENEINYIVENIKA</sequence>
<dbReference type="PANTHER" id="PTHR30244:SF36">
    <property type="entry name" value="3-OXO-GLUCOSE-6-PHOSPHATE:GLUTAMATE AMINOTRANSFERASE"/>
    <property type="match status" value="1"/>
</dbReference>
<dbReference type="InterPro" id="IPR000653">
    <property type="entry name" value="DegT/StrS_aminotransferase"/>
</dbReference>
<dbReference type="PIRSF" id="PIRSF000390">
    <property type="entry name" value="PLP_StrS"/>
    <property type="match status" value="1"/>
</dbReference>
<dbReference type="Gene3D" id="3.40.640.10">
    <property type="entry name" value="Type I PLP-dependent aspartate aminotransferase-like (Major domain)"/>
    <property type="match status" value="1"/>
</dbReference>
<evidence type="ECO:0000256" key="5">
    <source>
        <dbReference type="RuleBase" id="RU004508"/>
    </source>
</evidence>
<organism evidence="6 7">
    <name type="scientific">Clostridium beijerinckii</name>
    <name type="common">Clostridium MP</name>
    <dbReference type="NCBI Taxonomy" id="1520"/>
    <lineage>
        <taxon>Bacteria</taxon>
        <taxon>Bacillati</taxon>
        <taxon>Bacillota</taxon>
        <taxon>Clostridia</taxon>
        <taxon>Eubacteriales</taxon>
        <taxon>Clostridiaceae</taxon>
        <taxon>Clostridium</taxon>
    </lineage>
</organism>
<dbReference type="Proteomes" id="UP000031866">
    <property type="component" value="Chromosome"/>
</dbReference>
<dbReference type="RefSeq" id="WP_041900454.1">
    <property type="nucleotide sequence ID" value="NZ_CP010086.2"/>
</dbReference>
<dbReference type="InterPro" id="IPR015422">
    <property type="entry name" value="PyrdxlP-dep_Trfase_small"/>
</dbReference>
<accession>A0A0B5QUU3</accession>
<dbReference type="Pfam" id="PF01041">
    <property type="entry name" value="DegT_DnrJ_EryC1"/>
    <property type="match status" value="1"/>
</dbReference>
<name>A0A0B5QUU3_CLOBE</name>
<protein>
    <submittedName>
        <fullName evidence="6">Transcriptional regulator</fullName>
    </submittedName>
</protein>
<dbReference type="STRING" id="1520.LF65_05487"/>
<dbReference type="EMBL" id="CP010086">
    <property type="protein sequence ID" value="AJH02002.1"/>
    <property type="molecule type" value="Genomic_DNA"/>
</dbReference>
<evidence type="ECO:0000256" key="2">
    <source>
        <dbReference type="ARBA" id="ARBA00037999"/>
    </source>
</evidence>
<dbReference type="Gene3D" id="3.90.1150.10">
    <property type="entry name" value="Aspartate Aminotransferase, domain 1"/>
    <property type="match status" value="1"/>
</dbReference>
<reference evidence="7" key="1">
    <citation type="submission" date="2014-12" db="EMBL/GenBank/DDBJ databases">
        <title>Genome sequence of Clostridium beijerinckii strain 59B.</title>
        <authorList>
            <person name="Little G.T."/>
            <person name="Minton N.P."/>
        </authorList>
    </citation>
    <scope>NUCLEOTIDE SEQUENCE [LARGE SCALE GENOMIC DNA]</scope>
    <source>
        <strain evidence="7">59B</strain>
    </source>
</reference>
<evidence type="ECO:0000256" key="4">
    <source>
        <dbReference type="PIRSR" id="PIRSR000390-2"/>
    </source>
</evidence>
<feature type="modified residue" description="N6-(pyridoxal phosphate)lysine" evidence="4">
    <location>
        <position position="186"/>
    </location>
</feature>